<organism evidence="1 2">
    <name type="scientific">Phascolarctobacterium succinatutens</name>
    <dbReference type="NCBI Taxonomy" id="626940"/>
    <lineage>
        <taxon>Bacteria</taxon>
        <taxon>Bacillati</taxon>
        <taxon>Bacillota</taxon>
        <taxon>Negativicutes</taxon>
        <taxon>Acidaminococcales</taxon>
        <taxon>Acidaminococcaceae</taxon>
        <taxon>Phascolarctobacterium</taxon>
    </lineage>
</organism>
<dbReference type="Proteomes" id="UP000186777">
    <property type="component" value="Unassembled WGS sequence"/>
</dbReference>
<sequence length="111" mass="13130">MFIRTFTAPNWPSDFAVSNHSLGDNCTEENYYDNHWDYMNRLPDYINSDTITNLVYDVGDWYFSADGKYKDYYYVMAFVNWSKAPVILSMHQTEEEAQEQIKLLAIELNSK</sequence>
<name>A0A1Q6R8T6_9FIRM</name>
<gene>
    <name evidence="1" type="ORF">BHW43_02895</name>
</gene>
<evidence type="ECO:0000313" key="1">
    <source>
        <dbReference type="EMBL" id="OLA38783.1"/>
    </source>
</evidence>
<proteinExistence type="predicted"/>
<comment type="caution">
    <text evidence="1">The sequence shown here is derived from an EMBL/GenBank/DDBJ whole genome shotgun (WGS) entry which is preliminary data.</text>
</comment>
<reference evidence="1 2" key="1">
    <citation type="journal article" date="2016" name="Nat. Biotechnol.">
        <title>Measurement of bacterial replication rates in microbial communities.</title>
        <authorList>
            <person name="Brown C.T."/>
            <person name="Olm M.R."/>
            <person name="Thomas B.C."/>
            <person name="Banfield J.F."/>
        </authorList>
    </citation>
    <scope>NUCLEOTIDE SEQUENCE [LARGE SCALE GENOMIC DNA]</scope>
    <source>
        <strain evidence="1">46_33</strain>
    </source>
</reference>
<dbReference type="RefSeq" id="WP_021720904.1">
    <property type="nucleotide sequence ID" value="NZ_CAUDUD010000042.1"/>
</dbReference>
<dbReference type="EMBL" id="MNTG01000008">
    <property type="protein sequence ID" value="OLA38783.1"/>
    <property type="molecule type" value="Genomic_DNA"/>
</dbReference>
<accession>A0A1Q6R8T6</accession>
<evidence type="ECO:0000313" key="2">
    <source>
        <dbReference type="Proteomes" id="UP000186777"/>
    </source>
</evidence>
<protein>
    <submittedName>
        <fullName evidence="1">Uncharacterized protein</fullName>
    </submittedName>
</protein>
<dbReference type="AlphaFoldDB" id="A0A1Q6R8T6"/>